<dbReference type="Proteomes" id="UP000824162">
    <property type="component" value="Unassembled WGS sequence"/>
</dbReference>
<gene>
    <name evidence="1" type="ORF">H9900_01045</name>
</gene>
<dbReference type="EMBL" id="DXIJ01000020">
    <property type="protein sequence ID" value="HIV85378.1"/>
    <property type="molecule type" value="Genomic_DNA"/>
</dbReference>
<evidence type="ECO:0000313" key="2">
    <source>
        <dbReference type="Proteomes" id="UP000824162"/>
    </source>
</evidence>
<dbReference type="AlphaFoldDB" id="A0A9D1PPZ9"/>
<organism evidence="1 2">
    <name type="scientific">Candidatus Monoglobus merdigallinarum</name>
    <dbReference type="NCBI Taxonomy" id="2838698"/>
    <lineage>
        <taxon>Bacteria</taxon>
        <taxon>Bacillati</taxon>
        <taxon>Bacillota</taxon>
        <taxon>Clostridia</taxon>
        <taxon>Monoglobales</taxon>
        <taxon>Monoglobaceae</taxon>
        <taxon>Monoglobus</taxon>
    </lineage>
</organism>
<protein>
    <submittedName>
        <fullName evidence="1">Uncharacterized protein</fullName>
    </submittedName>
</protein>
<reference evidence="1" key="2">
    <citation type="submission" date="2021-04" db="EMBL/GenBank/DDBJ databases">
        <authorList>
            <person name="Gilroy R."/>
        </authorList>
    </citation>
    <scope>NUCLEOTIDE SEQUENCE</scope>
    <source>
        <strain evidence="1">5790</strain>
    </source>
</reference>
<feature type="non-terminal residue" evidence="1">
    <location>
        <position position="63"/>
    </location>
</feature>
<evidence type="ECO:0000313" key="1">
    <source>
        <dbReference type="EMBL" id="HIV85378.1"/>
    </source>
</evidence>
<name>A0A9D1PPZ9_9FIRM</name>
<sequence>MILIDVYVPALDKVYDFSVDENSAISVLTEELAEMICQYEQYDPIEHPERIMLACESKRLRLP</sequence>
<accession>A0A9D1PPZ9</accession>
<reference evidence="1" key="1">
    <citation type="journal article" date="2021" name="PeerJ">
        <title>Extensive microbial diversity within the chicken gut microbiome revealed by metagenomics and culture.</title>
        <authorList>
            <person name="Gilroy R."/>
            <person name="Ravi A."/>
            <person name="Getino M."/>
            <person name="Pursley I."/>
            <person name="Horton D.L."/>
            <person name="Alikhan N.F."/>
            <person name="Baker D."/>
            <person name="Gharbi K."/>
            <person name="Hall N."/>
            <person name="Watson M."/>
            <person name="Adriaenssens E.M."/>
            <person name="Foster-Nyarko E."/>
            <person name="Jarju S."/>
            <person name="Secka A."/>
            <person name="Antonio M."/>
            <person name="Oren A."/>
            <person name="Chaudhuri R.R."/>
            <person name="La Ragione R."/>
            <person name="Hildebrand F."/>
            <person name="Pallen M.J."/>
        </authorList>
    </citation>
    <scope>NUCLEOTIDE SEQUENCE</scope>
    <source>
        <strain evidence="1">5790</strain>
    </source>
</reference>
<comment type="caution">
    <text evidence="1">The sequence shown here is derived from an EMBL/GenBank/DDBJ whole genome shotgun (WGS) entry which is preliminary data.</text>
</comment>
<proteinExistence type="predicted"/>